<evidence type="ECO:0000313" key="3">
    <source>
        <dbReference type="Proteomes" id="UP000054144"/>
    </source>
</evidence>
<feature type="compositionally biased region" description="Acidic residues" evidence="1">
    <location>
        <begin position="7"/>
        <end position="16"/>
    </location>
</feature>
<organism evidence="2 3">
    <name type="scientific">Fistulina hepatica ATCC 64428</name>
    <dbReference type="NCBI Taxonomy" id="1128425"/>
    <lineage>
        <taxon>Eukaryota</taxon>
        <taxon>Fungi</taxon>
        <taxon>Dikarya</taxon>
        <taxon>Basidiomycota</taxon>
        <taxon>Agaricomycotina</taxon>
        <taxon>Agaricomycetes</taxon>
        <taxon>Agaricomycetidae</taxon>
        <taxon>Agaricales</taxon>
        <taxon>Fistulinaceae</taxon>
        <taxon>Fistulina</taxon>
    </lineage>
</organism>
<dbReference type="AlphaFoldDB" id="A0A0D7A984"/>
<evidence type="ECO:0000256" key="1">
    <source>
        <dbReference type="SAM" id="MobiDB-lite"/>
    </source>
</evidence>
<keyword evidence="3" id="KW-1185">Reference proteome</keyword>
<feature type="region of interest" description="Disordered" evidence="1">
    <location>
        <begin position="1"/>
        <end position="54"/>
    </location>
</feature>
<reference evidence="2 3" key="1">
    <citation type="journal article" date="2015" name="Fungal Genet. Biol.">
        <title>Evolution of novel wood decay mechanisms in Agaricales revealed by the genome sequences of Fistulina hepatica and Cylindrobasidium torrendii.</title>
        <authorList>
            <person name="Floudas D."/>
            <person name="Held B.W."/>
            <person name="Riley R."/>
            <person name="Nagy L.G."/>
            <person name="Koehler G."/>
            <person name="Ransdell A.S."/>
            <person name="Younus H."/>
            <person name="Chow J."/>
            <person name="Chiniquy J."/>
            <person name="Lipzen A."/>
            <person name="Tritt A."/>
            <person name="Sun H."/>
            <person name="Haridas S."/>
            <person name="LaButti K."/>
            <person name="Ohm R.A."/>
            <person name="Kues U."/>
            <person name="Blanchette R.A."/>
            <person name="Grigoriev I.V."/>
            <person name="Minto R.E."/>
            <person name="Hibbett D.S."/>
        </authorList>
    </citation>
    <scope>NUCLEOTIDE SEQUENCE [LARGE SCALE GENOMIC DNA]</scope>
    <source>
        <strain evidence="2 3">ATCC 64428</strain>
    </source>
</reference>
<evidence type="ECO:0000313" key="2">
    <source>
        <dbReference type="EMBL" id="KIY47343.1"/>
    </source>
</evidence>
<accession>A0A0D7A984</accession>
<protein>
    <submittedName>
        <fullName evidence="2">Uncharacterized protein</fullName>
    </submittedName>
</protein>
<name>A0A0D7A984_9AGAR</name>
<proteinExistence type="predicted"/>
<dbReference type="Proteomes" id="UP000054144">
    <property type="component" value="Unassembled WGS sequence"/>
</dbReference>
<gene>
    <name evidence="2" type="ORF">FISHEDRAFT_74749</name>
</gene>
<sequence>MYFSNDVETETEDDELPVQPDRASQKADHGPLRALAGNTPMQSARGIRKLKRDPQPSEELVGIFENMKLQESLGLFNNQTTADAGRASECCLV</sequence>
<dbReference type="EMBL" id="KN881948">
    <property type="protein sequence ID" value="KIY47343.1"/>
    <property type="molecule type" value="Genomic_DNA"/>
</dbReference>